<dbReference type="AlphaFoldDB" id="A0A0E9RSK6"/>
<protein>
    <submittedName>
        <fullName evidence="1">Uncharacterized protein</fullName>
    </submittedName>
</protein>
<accession>A0A0E9RSK6</accession>
<name>A0A0E9RSK6_ANGAN</name>
<organism evidence="1">
    <name type="scientific">Anguilla anguilla</name>
    <name type="common">European freshwater eel</name>
    <name type="synonym">Muraena anguilla</name>
    <dbReference type="NCBI Taxonomy" id="7936"/>
    <lineage>
        <taxon>Eukaryota</taxon>
        <taxon>Metazoa</taxon>
        <taxon>Chordata</taxon>
        <taxon>Craniata</taxon>
        <taxon>Vertebrata</taxon>
        <taxon>Euteleostomi</taxon>
        <taxon>Actinopterygii</taxon>
        <taxon>Neopterygii</taxon>
        <taxon>Teleostei</taxon>
        <taxon>Anguilliformes</taxon>
        <taxon>Anguillidae</taxon>
        <taxon>Anguilla</taxon>
    </lineage>
</organism>
<dbReference type="EMBL" id="GBXM01077344">
    <property type="protein sequence ID" value="JAH31233.1"/>
    <property type="molecule type" value="Transcribed_RNA"/>
</dbReference>
<reference evidence="1" key="1">
    <citation type="submission" date="2014-11" db="EMBL/GenBank/DDBJ databases">
        <authorList>
            <person name="Amaro Gonzalez C."/>
        </authorList>
    </citation>
    <scope>NUCLEOTIDE SEQUENCE</scope>
</reference>
<sequence>MSSFYVSFTNRTLTSIQKHLLADKCFCMWVCMQGCHVYLGKSYKSVINTSISINNTTLLFCCC</sequence>
<reference evidence="1" key="2">
    <citation type="journal article" date="2015" name="Fish Shellfish Immunol.">
        <title>Early steps in the European eel (Anguilla anguilla)-Vibrio vulnificus interaction in the gills: Role of the RtxA13 toxin.</title>
        <authorList>
            <person name="Callol A."/>
            <person name="Pajuelo D."/>
            <person name="Ebbesson L."/>
            <person name="Teles M."/>
            <person name="MacKenzie S."/>
            <person name="Amaro C."/>
        </authorList>
    </citation>
    <scope>NUCLEOTIDE SEQUENCE</scope>
</reference>
<proteinExistence type="predicted"/>
<evidence type="ECO:0000313" key="1">
    <source>
        <dbReference type="EMBL" id="JAH31233.1"/>
    </source>
</evidence>